<dbReference type="Pfam" id="PF07548">
    <property type="entry name" value="ChlamPMP_M"/>
    <property type="match status" value="1"/>
</dbReference>
<evidence type="ECO:0000256" key="7">
    <source>
        <dbReference type="ARBA" id="ARBA00022692"/>
    </source>
</evidence>
<dbReference type="RefSeq" id="WP_108896545.1">
    <property type="nucleotide sequence ID" value="NZ_LT993738.1"/>
</dbReference>
<dbReference type="SUPFAM" id="SSF103515">
    <property type="entry name" value="Autotransporter"/>
    <property type="match status" value="1"/>
</dbReference>
<evidence type="ECO:0000256" key="5">
    <source>
        <dbReference type="ARBA" id="ARBA00022512"/>
    </source>
</evidence>
<evidence type="ECO:0000313" key="14">
    <source>
        <dbReference type="Proteomes" id="UP000244926"/>
    </source>
</evidence>
<keyword evidence="7" id="KW-0812">Transmembrane</keyword>
<gene>
    <name evidence="13" type="primary">pmpF_9</name>
    <name evidence="13" type="ORF">C10C_0419</name>
</gene>
<accession>A0A2R8FBB5</accession>
<dbReference type="InterPro" id="IPR005546">
    <property type="entry name" value="Autotransporte_beta"/>
</dbReference>
<protein>
    <submittedName>
        <fullName evidence="13">Polymorphic membrane protein F,chlamydial polymorphic outer membrane protein repeat,Autotransporter beta-domain</fullName>
    </submittedName>
</protein>
<dbReference type="GO" id="GO:0009279">
    <property type="term" value="C:cell outer membrane"/>
    <property type="evidence" value="ECO:0007669"/>
    <property type="project" value="UniProtKB-SubCell"/>
</dbReference>
<keyword evidence="14" id="KW-1185">Reference proteome</keyword>
<keyword evidence="9" id="KW-0472">Membrane</keyword>
<sequence length="966" mass="102933">MKTSIRKFLISTTLAPCIASTAFSVEVIMPSDNFDGASGKIFPYTTLADPRGTICIFSGDLYIANLDNSISRTSSSCFTNTAGALQVLGKGATLSFKNIRSATDGAAISSSVTQNPEKNPMSFSGFNRMIFENCESLTSDTSSGSIKAHGSAIYSTTPISFSNNSSILFQYNRSAGPGAGIRGPSITIESSKNQLLFNANGSTSYGGALTSSAAINLINNLTPITFSNNAAGIYGGAVYLTAGSMLTSNNTSDVTFINNSARSGGAIFANGNVTFSNNRALTFHNNTASPQNSVPSTTPPPSNPPVLGYGGAIYCNPPAGSSAQLSISGEDSVAFITNIATEEGGALYGKSIAISSNKSTIFIGNLALKGGAIAISNSGDLSLSADQGDIIFDKNIAAPTSGSYRNSIYFGQDAKFVTLGAGKGYNLYFYDPITSADLSSGTTPPSVIVNPKGNSNTTYSGNIVFSGKMLNTDEMAKSNNLLSTLNQKLELQGGTLALRDSVTLQVHTFQQHPESTLFMDAGTTLATTNGASSNTDGAITLSNLVINLDSLDGTKAAIVNAQSTNGALTISGKLGLIHDSTDCCDNHQMFNHDLNQVPILELKATSGTVTTTDFDVSSDSYKPSPYGYQGSWEFILANNKVSGNWKKNGYIPHPERLAPLIPNSLWGNILDLRAVSQASAAGGEDIPGKQLSFTGITNFFHADHNDKARSYRHMGGGYLINTYTRMTPDSALSLGFGQLFTKSKDYLVGHGHSNAYFATAYSNITKTLFGSYNVFSGFTSRVTYSRSNEKLKTSYTKLPKARCSWSNNSWLGEFEANLPVILSSRILNLKQIIPFVKAEIAYANHGSFQENNSEGRIFGRGHLLNVAVPIGLRFDRYSHNRPDFYTILVAYAPDIYRHNPHCNTTLPINGATWSSLGNDLTRSALLVQASSHTSVNDILEICGHCGCDIRRTSRQYTLDIGSKLRF</sequence>
<keyword evidence="4" id="KW-1134">Transmembrane beta strand</keyword>
<keyword evidence="5" id="KW-0134">Cell wall</keyword>
<dbReference type="PROSITE" id="PS51208">
    <property type="entry name" value="AUTOTRANSPORTER"/>
    <property type="match status" value="1"/>
</dbReference>
<keyword evidence="6" id="KW-0964">Secreted</keyword>
<dbReference type="InterPro" id="IPR003368">
    <property type="entry name" value="POMP_repeat"/>
</dbReference>
<evidence type="ECO:0000256" key="4">
    <source>
        <dbReference type="ARBA" id="ARBA00022452"/>
    </source>
</evidence>
<evidence type="ECO:0000259" key="12">
    <source>
        <dbReference type="PROSITE" id="PS51208"/>
    </source>
</evidence>
<feature type="chain" id="PRO_5015352697" evidence="11">
    <location>
        <begin position="25"/>
        <end position="966"/>
    </location>
</feature>
<reference evidence="14" key="1">
    <citation type="submission" date="2017-11" db="EMBL/GenBank/DDBJ databases">
        <authorList>
            <person name="Seth-Smith MB H."/>
        </authorList>
    </citation>
    <scope>NUCLEOTIDE SEQUENCE [LARGE SCALE GENOMIC DNA]</scope>
</reference>
<evidence type="ECO:0000256" key="1">
    <source>
        <dbReference type="ARBA" id="ARBA00004191"/>
    </source>
</evidence>
<dbReference type="OrthoDB" id="16642at2"/>
<keyword evidence="8 11" id="KW-0732">Signal</keyword>
<evidence type="ECO:0000256" key="3">
    <source>
        <dbReference type="ARBA" id="ARBA00007542"/>
    </source>
</evidence>
<comment type="subcellular location">
    <subcellularLocation>
        <location evidence="2">Cell outer membrane</location>
        <topology evidence="2">Peripheral membrane protein</topology>
        <orientation evidence="2">Extracellular side</orientation>
    </subcellularLocation>
    <subcellularLocation>
        <location evidence="1">Secreted</location>
        <location evidence="1">Cell wall</location>
    </subcellularLocation>
</comment>
<dbReference type="KEGG" id="csee:C10C_0419"/>
<evidence type="ECO:0000256" key="10">
    <source>
        <dbReference type="ARBA" id="ARBA00023237"/>
    </source>
</evidence>
<evidence type="ECO:0000256" key="6">
    <source>
        <dbReference type="ARBA" id="ARBA00022525"/>
    </source>
</evidence>
<evidence type="ECO:0000256" key="8">
    <source>
        <dbReference type="ARBA" id="ARBA00022729"/>
    </source>
</evidence>
<keyword evidence="10" id="KW-0998">Cell outer membrane</keyword>
<dbReference type="AlphaFoldDB" id="A0A2R8FBB5"/>
<dbReference type="Proteomes" id="UP000244926">
    <property type="component" value="Chromosome I"/>
</dbReference>
<dbReference type="SMART" id="SM00869">
    <property type="entry name" value="Autotransporter"/>
    <property type="match status" value="1"/>
</dbReference>
<comment type="similarity">
    <text evidence="3">Belongs to the PMP outer membrane protein family.</text>
</comment>
<evidence type="ECO:0000256" key="11">
    <source>
        <dbReference type="SAM" id="SignalP"/>
    </source>
</evidence>
<feature type="domain" description="Autotransporter" evidence="12">
    <location>
        <begin position="684"/>
        <end position="966"/>
    </location>
</feature>
<dbReference type="InterPro" id="IPR036709">
    <property type="entry name" value="Autotransporte_beta_dom_sf"/>
</dbReference>
<dbReference type="NCBIfam" id="TIGR01376">
    <property type="entry name" value="POMP_repeat"/>
    <property type="match status" value="1"/>
</dbReference>
<dbReference type="EMBL" id="LT993738">
    <property type="protein sequence ID" value="SPN73586.1"/>
    <property type="molecule type" value="Genomic_DNA"/>
</dbReference>
<dbReference type="InterPro" id="IPR011427">
    <property type="entry name" value="Polymorphic_membr_middle"/>
</dbReference>
<organism evidence="13 14">
    <name type="scientific">Chlamydia serpentis</name>
    <dbReference type="NCBI Taxonomy" id="1967782"/>
    <lineage>
        <taxon>Bacteria</taxon>
        <taxon>Pseudomonadati</taxon>
        <taxon>Chlamydiota</taxon>
        <taxon>Chlamydiia</taxon>
        <taxon>Chlamydiales</taxon>
        <taxon>Chlamydiaceae</taxon>
        <taxon>Chlamydia/Chlamydophila group</taxon>
        <taxon>Chlamydia</taxon>
    </lineage>
</organism>
<evidence type="ECO:0000256" key="2">
    <source>
        <dbReference type="ARBA" id="ARBA00004416"/>
    </source>
</evidence>
<name>A0A2R8FBB5_9CHLA</name>
<evidence type="ECO:0000313" key="13">
    <source>
        <dbReference type="EMBL" id="SPN73586.1"/>
    </source>
</evidence>
<proteinExistence type="inferred from homology"/>
<feature type="signal peptide" evidence="11">
    <location>
        <begin position="1"/>
        <end position="24"/>
    </location>
</feature>
<dbReference type="Pfam" id="PF02415">
    <property type="entry name" value="Chlam_PMP"/>
    <property type="match status" value="3"/>
</dbReference>
<evidence type="ECO:0000256" key="9">
    <source>
        <dbReference type="ARBA" id="ARBA00023136"/>
    </source>
</evidence>